<gene>
    <name evidence="1" type="ORF">SAMN04487775_102168</name>
</gene>
<evidence type="ECO:0000313" key="1">
    <source>
        <dbReference type="EMBL" id="SFI52081.1"/>
    </source>
</evidence>
<organism evidence="1 2">
    <name type="scientific">Treponema bryantii</name>
    <dbReference type="NCBI Taxonomy" id="163"/>
    <lineage>
        <taxon>Bacteria</taxon>
        <taxon>Pseudomonadati</taxon>
        <taxon>Spirochaetota</taxon>
        <taxon>Spirochaetia</taxon>
        <taxon>Spirochaetales</taxon>
        <taxon>Treponemataceae</taxon>
        <taxon>Treponema</taxon>
    </lineage>
</organism>
<reference evidence="2" key="1">
    <citation type="submission" date="2016-10" db="EMBL/GenBank/DDBJ databases">
        <authorList>
            <person name="Varghese N."/>
            <person name="Submissions S."/>
        </authorList>
    </citation>
    <scope>NUCLEOTIDE SEQUENCE [LARGE SCALE GENOMIC DNA]</scope>
    <source>
        <strain evidence="2">XBD1002</strain>
    </source>
</reference>
<dbReference type="Pfam" id="PF04464">
    <property type="entry name" value="Glyphos_transf"/>
    <property type="match status" value="1"/>
</dbReference>
<dbReference type="SUPFAM" id="SSF53756">
    <property type="entry name" value="UDP-Glycosyltransferase/glycogen phosphorylase"/>
    <property type="match status" value="1"/>
</dbReference>
<evidence type="ECO:0000313" key="2">
    <source>
        <dbReference type="Proteomes" id="UP000182737"/>
    </source>
</evidence>
<sequence length="414" mass="47149">MLSNMTLTFLYIDPGTGSMLFSILIGAAATLFFLGKAAWIKLKLVFSTKKSTPTDVAFKKYVIYNEGLQYWNTFKPVCDEFERRGIELTYYTSAQTDPCFEAGYKFVKPEFIGEGNMAFVKLNMLSAGLVLMTTPGLQVYQLKRSKHVKHYAHVLHAPSDATMYRLFGIDYFDSVLLSGDYQKTDIRYLEAQRGIKKKELTVVGCPYLDTLKEKMAAIPAETDHTFTVLVSPSWGPSALLSKYGEKLLDPLLATGWNIIVRPHPQSKKSEKDMLDRLTERYKDAANLTWDYERDNIYSMKKSDIMISDFSGIIYDYTFLCDKPVMYVNAQLDLMPYDAYDLPDNGRKIWQFETLSKIGIELKEEKFDNIKEIIQKASDSEELAALRHKAKEEAWANQGTAGKAIADFMIKTIGE</sequence>
<name>A0A1I3IVY1_9SPIR</name>
<keyword evidence="1" id="KW-0808">Transferase</keyword>
<dbReference type="InterPro" id="IPR043148">
    <property type="entry name" value="TagF_C"/>
</dbReference>
<keyword evidence="2" id="KW-1185">Reference proteome</keyword>
<accession>A0A1I3IVY1</accession>
<dbReference type="AlphaFoldDB" id="A0A1I3IVY1"/>
<dbReference type="EMBL" id="FORI01000002">
    <property type="protein sequence ID" value="SFI52081.1"/>
    <property type="molecule type" value="Genomic_DNA"/>
</dbReference>
<dbReference type="InterPro" id="IPR007554">
    <property type="entry name" value="Glycerophosphate_synth"/>
</dbReference>
<dbReference type="Proteomes" id="UP000182737">
    <property type="component" value="Unassembled WGS sequence"/>
</dbReference>
<protein>
    <submittedName>
        <fullName evidence="1">CDP-Glycerol:Poly(Glycerophosphate) glycerophosphotransferase</fullName>
    </submittedName>
</protein>
<dbReference type="GO" id="GO:0016020">
    <property type="term" value="C:membrane"/>
    <property type="evidence" value="ECO:0007669"/>
    <property type="project" value="InterPro"/>
</dbReference>
<dbReference type="Gene3D" id="3.40.50.12580">
    <property type="match status" value="1"/>
</dbReference>
<dbReference type="GO" id="GO:0047355">
    <property type="term" value="F:CDP-glycerol glycerophosphotransferase activity"/>
    <property type="evidence" value="ECO:0007669"/>
    <property type="project" value="InterPro"/>
</dbReference>
<dbReference type="RefSeq" id="WP_244882663.1">
    <property type="nucleotide sequence ID" value="NZ_FORI01000002.1"/>
</dbReference>
<proteinExistence type="predicted"/>